<organism evidence="1 2">
    <name type="scientific">Austropuccinia psidii MF-1</name>
    <dbReference type="NCBI Taxonomy" id="1389203"/>
    <lineage>
        <taxon>Eukaryota</taxon>
        <taxon>Fungi</taxon>
        <taxon>Dikarya</taxon>
        <taxon>Basidiomycota</taxon>
        <taxon>Pucciniomycotina</taxon>
        <taxon>Pucciniomycetes</taxon>
        <taxon>Pucciniales</taxon>
        <taxon>Sphaerophragmiaceae</taxon>
        <taxon>Austropuccinia</taxon>
    </lineage>
</organism>
<name>A0A9Q3C2Z3_9BASI</name>
<evidence type="ECO:0000313" key="1">
    <source>
        <dbReference type="EMBL" id="MBW0475382.1"/>
    </source>
</evidence>
<gene>
    <name evidence="1" type="ORF">O181_015097</name>
</gene>
<dbReference type="AlphaFoldDB" id="A0A9Q3C2Z3"/>
<accession>A0A9Q3C2Z3</accession>
<sequence>MILEKARHHAYRFMQDSFKYAKERWDKILKLHYLKVGYLVLVSALSFNNIKGPKKLKDSFSGPFMIRELHGPNDLKLELRGKLIKKHPAFL</sequence>
<reference evidence="1" key="1">
    <citation type="submission" date="2021-03" db="EMBL/GenBank/DDBJ databases">
        <title>Draft genome sequence of rust myrtle Austropuccinia psidii MF-1, a brazilian biotype.</title>
        <authorList>
            <person name="Quecine M.C."/>
            <person name="Pachon D.M.R."/>
            <person name="Bonatelli M.L."/>
            <person name="Correr F.H."/>
            <person name="Franceschini L.M."/>
            <person name="Leite T.F."/>
            <person name="Margarido G.R.A."/>
            <person name="Almeida C.A."/>
            <person name="Ferrarezi J.A."/>
            <person name="Labate C.A."/>
        </authorList>
    </citation>
    <scope>NUCLEOTIDE SEQUENCE</scope>
    <source>
        <strain evidence="1">MF-1</strain>
    </source>
</reference>
<evidence type="ECO:0000313" key="2">
    <source>
        <dbReference type="Proteomes" id="UP000765509"/>
    </source>
</evidence>
<dbReference type="Proteomes" id="UP000765509">
    <property type="component" value="Unassembled WGS sequence"/>
</dbReference>
<dbReference type="EMBL" id="AVOT02004087">
    <property type="protein sequence ID" value="MBW0475382.1"/>
    <property type="molecule type" value="Genomic_DNA"/>
</dbReference>
<comment type="caution">
    <text evidence="1">The sequence shown here is derived from an EMBL/GenBank/DDBJ whole genome shotgun (WGS) entry which is preliminary data.</text>
</comment>
<keyword evidence="2" id="KW-1185">Reference proteome</keyword>
<protein>
    <submittedName>
        <fullName evidence="1">Uncharacterized protein</fullName>
    </submittedName>
</protein>
<proteinExistence type="predicted"/>